<feature type="compositionally biased region" description="Polar residues" evidence="2">
    <location>
        <begin position="145"/>
        <end position="157"/>
    </location>
</feature>
<feature type="coiled-coil region" evidence="1">
    <location>
        <begin position="383"/>
        <end position="484"/>
    </location>
</feature>
<dbReference type="CDD" id="cd17039">
    <property type="entry name" value="Ubl_ubiquitin_like"/>
    <property type="match status" value="1"/>
</dbReference>
<feature type="domain" description="Ubiquitin-like" evidence="3">
    <location>
        <begin position="660"/>
        <end position="718"/>
    </location>
</feature>
<feature type="compositionally biased region" description="Polar residues" evidence="2">
    <location>
        <begin position="20"/>
        <end position="48"/>
    </location>
</feature>
<evidence type="ECO:0000313" key="4">
    <source>
        <dbReference type="EMBL" id="PIK51108.1"/>
    </source>
</evidence>
<dbReference type="STRING" id="307972.A0A2G8KSX7"/>
<gene>
    <name evidence="4" type="ORF">BSL78_11989</name>
</gene>
<dbReference type="SUPFAM" id="SSF54236">
    <property type="entry name" value="Ubiquitin-like"/>
    <property type="match status" value="1"/>
</dbReference>
<dbReference type="PROSITE" id="PS50053">
    <property type="entry name" value="UBIQUITIN_2"/>
    <property type="match status" value="2"/>
</dbReference>
<feature type="region of interest" description="Disordered" evidence="2">
    <location>
        <begin position="177"/>
        <end position="225"/>
    </location>
</feature>
<feature type="compositionally biased region" description="Polar residues" evidence="2">
    <location>
        <begin position="503"/>
        <end position="516"/>
    </location>
</feature>
<feature type="region of interest" description="Disordered" evidence="2">
    <location>
        <begin position="1"/>
        <end position="164"/>
    </location>
</feature>
<protein>
    <submittedName>
        <fullName evidence="4">Putative golgin subfamily A member 6-like protein 1</fullName>
    </submittedName>
</protein>
<feature type="region of interest" description="Disordered" evidence="2">
    <location>
        <begin position="563"/>
        <end position="655"/>
    </location>
</feature>
<dbReference type="OrthoDB" id="10476693at2759"/>
<evidence type="ECO:0000259" key="3">
    <source>
        <dbReference type="PROSITE" id="PS50053"/>
    </source>
</evidence>
<evidence type="ECO:0000256" key="1">
    <source>
        <dbReference type="SAM" id="Coils"/>
    </source>
</evidence>
<dbReference type="EMBL" id="MRZV01000389">
    <property type="protein sequence ID" value="PIK51108.1"/>
    <property type="molecule type" value="Genomic_DNA"/>
</dbReference>
<sequence length="808" mass="93154">MEKTDPPKEETPAADGNPSRRPSQASQTSTKPTNDAIPNSTAAGSSRPASKVTDRPPTTESRRASRNSLKPTSEVQPTDPNDVSAEPKSSQSKRESRAESGMSMTEEEAKIVLQEFLKQNRKKPPSKVKEDSNDPTGEPSGGNNGQEKSNPTNQNIEANDGQVDQLVDRIVEKLKPYLNPGALEVIDEKDEDEEQEDEPEKEAETNEEMKPERSPSQRSLKTAEKVQSVLDEVEKLRNLIEVGRSMSRDGGSQEKELTNVILAMKRKEAKLGLRMKEVEQTEEQLRSRKEILDKKDEDVEKYVRELVENTNKIEEKREELEEKELEINKRLKDAEVIKEKCKATEDGLKYRAEKMRKDELDIKDMIADIERREKQVENDKRVNSDQRERLRIIEERNNRKERDLKNDEQRIRDMESEIKMQDMDLKFRLEEAKRKEEEIKRKMEDMEDEHDKLDRVLRKIQSEKRRLAEDFRTKQEELTDLSARVRKFINDWNRRVGDKVSDQKGNGNYSLSDQSLESAISEVESERRMLELEAELVEQQLELERKGRLLLEQDKVLAELGHLQPLDGGSLPTKRKDDSRLPPLGGKSHYQSLAERSRREDTNYASQRDPNTNGNGRRQDERRDSLNLESVKSDEDEDHDTTYEGARAGPRHKPQPPFVFKFTLLSPGQHPSEVAFRTKPIKTIRELKLAMKNQEGIPVNWQRYYSDTRALTDTTLLQRITGNSQLRLTIDRGNRVIKVVFPDKEDIKIPFDLQESFHSSKIRIFQATGILPSKLRLFISGVEMKGKQILGDYIKGGVTYIGVDYEDD</sequence>
<dbReference type="Proteomes" id="UP000230750">
    <property type="component" value="Unassembled WGS sequence"/>
</dbReference>
<feature type="compositionally biased region" description="Acidic residues" evidence="2">
    <location>
        <begin position="185"/>
        <end position="201"/>
    </location>
</feature>
<feature type="compositionally biased region" description="Basic and acidic residues" evidence="2">
    <location>
        <begin position="617"/>
        <end position="626"/>
    </location>
</feature>
<feature type="domain" description="Ubiquitin-like" evidence="3">
    <location>
        <begin position="726"/>
        <end position="793"/>
    </location>
</feature>
<proteinExistence type="predicted"/>
<dbReference type="AlphaFoldDB" id="A0A2G8KSX7"/>
<evidence type="ECO:0000256" key="2">
    <source>
        <dbReference type="SAM" id="MobiDB-lite"/>
    </source>
</evidence>
<comment type="caution">
    <text evidence="4">The sequence shown here is derived from an EMBL/GenBank/DDBJ whole genome shotgun (WGS) entry which is preliminary data.</text>
</comment>
<dbReference type="InterPro" id="IPR000626">
    <property type="entry name" value="Ubiquitin-like_dom"/>
</dbReference>
<reference evidence="4 5" key="1">
    <citation type="journal article" date="2017" name="PLoS Biol.">
        <title>The sea cucumber genome provides insights into morphological evolution and visceral regeneration.</title>
        <authorList>
            <person name="Zhang X."/>
            <person name="Sun L."/>
            <person name="Yuan J."/>
            <person name="Sun Y."/>
            <person name="Gao Y."/>
            <person name="Zhang L."/>
            <person name="Li S."/>
            <person name="Dai H."/>
            <person name="Hamel J.F."/>
            <person name="Liu C."/>
            <person name="Yu Y."/>
            <person name="Liu S."/>
            <person name="Lin W."/>
            <person name="Guo K."/>
            <person name="Jin S."/>
            <person name="Xu P."/>
            <person name="Storey K.B."/>
            <person name="Huan P."/>
            <person name="Zhang T."/>
            <person name="Zhou Y."/>
            <person name="Zhang J."/>
            <person name="Lin C."/>
            <person name="Li X."/>
            <person name="Xing L."/>
            <person name="Huo D."/>
            <person name="Sun M."/>
            <person name="Wang L."/>
            <person name="Mercier A."/>
            <person name="Li F."/>
            <person name="Yang H."/>
            <person name="Xiang J."/>
        </authorList>
    </citation>
    <scope>NUCLEOTIDE SEQUENCE [LARGE SCALE GENOMIC DNA]</scope>
    <source>
        <strain evidence="4">Shaxun</strain>
        <tissue evidence="4">Muscle</tissue>
    </source>
</reference>
<feature type="compositionally biased region" description="Polar residues" evidence="2">
    <location>
        <begin position="66"/>
        <end position="81"/>
    </location>
</feature>
<evidence type="ECO:0000313" key="5">
    <source>
        <dbReference type="Proteomes" id="UP000230750"/>
    </source>
</evidence>
<dbReference type="InterPro" id="IPR029071">
    <property type="entry name" value="Ubiquitin-like_domsf"/>
</dbReference>
<keyword evidence="5" id="KW-1185">Reference proteome</keyword>
<feature type="compositionally biased region" description="Basic and acidic residues" evidence="2">
    <location>
        <begin position="1"/>
        <end position="11"/>
    </location>
</feature>
<feature type="coiled-coil region" evidence="1">
    <location>
        <begin position="275"/>
        <end position="340"/>
    </location>
</feature>
<feature type="compositionally biased region" description="Basic and acidic residues" evidence="2">
    <location>
        <begin position="202"/>
        <end position="215"/>
    </location>
</feature>
<organism evidence="4 5">
    <name type="scientific">Stichopus japonicus</name>
    <name type="common">Sea cucumber</name>
    <dbReference type="NCBI Taxonomy" id="307972"/>
    <lineage>
        <taxon>Eukaryota</taxon>
        <taxon>Metazoa</taxon>
        <taxon>Echinodermata</taxon>
        <taxon>Eleutherozoa</taxon>
        <taxon>Echinozoa</taxon>
        <taxon>Holothuroidea</taxon>
        <taxon>Aspidochirotacea</taxon>
        <taxon>Aspidochirotida</taxon>
        <taxon>Stichopodidae</taxon>
        <taxon>Apostichopus</taxon>
    </lineage>
</organism>
<feature type="compositionally biased region" description="Polar residues" evidence="2">
    <location>
        <begin position="603"/>
        <end position="616"/>
    </location>
</feature>
<feature type="region of interest" description="Disordered" evidence="2">
    <location>
        <begin position="497"/>
        <end position="516"/>
    </location>
</feature>
<keyword evidence="1" id="KW-0175">Coiled coil</keyword>
<accession>A0A2G8KSX7</accession>
<name>A0A2G8KSX7_STIJA</name>